<sequence length="286" mass="32225">MLADVQADEDGEVSGGVLAERSAKRSADNALIRPLPGPRRDAHRRPPPPVPARQPRPPPPPLPPPPPVARAPPRPGRRNRSVPFALSAKRRRRLDRQARAIRYKMSNLVTDLHCRVAHHMALTSDVIVMPRMEVRNMIRRRGARLHRNTKRRLMAWGHCAFLNRLSIKCRDIGTDQRYEKRQTVLLVQPEPYTSNTCGQCGHLNDRLGSSRTFACSDPECQYVADRDRNGAYNMAVRAICSARVANPVAAKLSDLSNKRVLNFFPTFGINIIYDIRPAWNPTVHAA</sequence>
<dbReference type="HOGENOM" id="CLU_973611_0_0_1"/>
<dbReference type="PANTHER" id="PTHR36172">
    <property type="match status" value="1"/>
</dbReference>
<dbReference type="InterPro" id="IPR010095">
    <property type="entry name" value="Cas12f1-like_TNB"/>
</dbReference>
<feature type="region of interest" description="Disordered" evidence="2">
    <location>
        <begin position="1"/>
        <end position="91"/>
    </location>
</feature>
<proteinExistence type="predicted"/>
<evidence type="ECO:0000313" key="4">
    <source>
        <dbReference type="EMBL" id="GAC98799.1"/>
    </source>
</evidence>
<feature type="domain" description="Cas12f1-like TNB" evidence="3">
    <location>
        <begin position="179"/>
        <end position="234"/>
    </location>
</feature>
<dbReference type="PANTHER" id="PTHR36172:SF1">
    <property type="entry name" value="RESOLVASE-RELATED"/>
    <property type="match status" value="1"/>
</dbReference>
<dbReference type="InterPro" id="IPR051491">
    <property type="entry name" value="Recombinase/Transposase-rel"/>
</dbReference>
<evidence type="ECO:0000259" key="3">
    <source>
        <dbReference type="Pfam" id="PF07282"/>
    </source>
</evidence>
<dbReference type="GeneID" id="24111665"/>
<reference evidence="5" key="1">
    <citation type="journal article" date="2013" name="Genome Announc.">
        <title>Draft genome sequence of the basidiomycetous yeast-like fungus Pseudozyma hubeiensis SY62, which produces an abundant amount of the biosurfactant mannosylerythritol lipids.</title>
        <authorList>
            <person name="Konishi M."/>
            <person name="Hatada Y."/>
            <person name="Horiuchi J."/>
        </authorList>
    </citation>
    <scope>NUCLEOTIDE SEQUENCE [LARGE SCALE GENOMIC DNA]</scope>
    <source>
        <strain evidence="5">SY62</strain>
    </source>
</reference>
<feature type="compositionally biased region" description="Pro residues" evidence="2">
    <location>
        <begin position="47"/>
        <end position="74"/>
    </location>
</feature>
<organism evidence="4 5">
    <name type="scientific">Pseudozyma hubeiensis (strain SY62)</name>
    <name type="common">Yeast</name>
    <dbReference type="NCBI Taxonomy" id="1305764"/>
    <lineage>
        <taxon>Eukaryota</taxon>
        <taxon>Fungi</taxon>
        <taxon>Dikarya</taxon>
        <taxon>Basidiomycota</taxon>
        <taxon>Ustilaginomycotina</taxon>
        <taxon>Ustilaginomycetes</taxon>
        <taxon>Ustilaginales</taxon>
        <taxon>Ustilaginaceae</taxon>
        <taxon>Pseudozyma</taxon>
    </lineage>
</organism>
<accession>R9PBS5</accession>
<dbReference type="Pfam" id="PF07282">
    <property type="entry name" value="Cas12f1-like_TNB"/>
    <property type="match status" value="1"/>
</dbReference>
<dbReference type="eggNOG" id="ENOG502RE8X">
    <property type="taxonomic scope" value="Eukaryota"/>
</dbReference>
<keyword evidence="5" id="KW-1185">Reference proteome</keyword>
<keyword evidence="1" id="KW-0238">DNA-binding</keyword>
<evidence type="ECO:0000256" key="1">
    <source>
        <dbReference type="ARBA" id="ARBA00023125"/>
    </source>
</evidence>
<dbReference type="GO" id="GO:0003677">
    <property type="term" value="F:DNA binding"/>
    <property type="evidence" value="ECO:0007669"/>
    <property type="project" value="UniProtKB-KW"/>
</dbReference>
<feature type="compositionally biased region" description="Acidic residues" evidence="2">
    <location>
        <begin position="1"/>
        <end position="12"/>
    </location>
</feature>
<dbReference type="OrthoDB" id="2556737at2759"/>
<name>R9PBS5_PSEHS</name>
<dbReference type="Proteomes" id="UP000014071">
    <property type="component" value="Unassembled WGS sequence"/>
</dbReference>
<dbReference type="RefSeq" id="XP_012192386.1">
    <property type="nucleotide sequence ID" value="XM_012336996.1"/>
</dbReference>
<protein>
    <recommendedName>
        <fullName evidence="3">Cas12f1-like TNB domain-containing protein</fullName>
    </recommendedName>
</protein>
<evidence type="ECO:0000313" key="5">
    <source>
        <dbReference type="Proteomes" id="UP000014071"/>
    </source>
</evidence>
<dbReference type="AlphaFoldDB" id="R9PBS5"/>
<gene>
    <name evidence="4" type="ORF">PHSY_006394</name>
</gene>
<dbReference type="EMBL" id="DF238821">
    <property type="protein sequence ID" value="GAC98799.1"/>
    <property type="molecule type" value="Genomic_DNA"/>
</dbReference>
<evidence type="ECO:0000256" key="2">
    <source>
        <dbReference type="SAM" id="MobiDB-lite"/>
    </source>
</evidence>